<name>A0A5N6NYC8_9ASTR</name>
<organism evidence="1 2">
    <name type="scientific">Mikania micrantha</name>
    <name type="common">bitter vine</name>
    <dbReference type="NCBI Taxonomy" id="192012"/>
    <lineage>
        <taxon>Eukaryota</taxon>
        <taxon>Viridiplantae</taxon>
        <taxon>Streptophyta</taxon>
        <taxon>Embryophyta</taxon>
        <taxon>Tracheophyta</taxon>
        <taxon>Spermatophyta</taxon>
        <taxon>Magnoliopsida</taxon>
        <taxon>eudicotyledons</taxon>
        <taxon>Gunneridae</taxon>
        <taxon>Pentapetalae</taxon>
        <taxon>asterids</taxon>
        <taxon>campanulids</taxon>
        <taxon>Asterales</taxon>
        <taxon>Asteraceae</taxon>
        <taxon>Asteroideae</taxon>
        <taxon>Heliantheae alliance</taxon>
        <taxon>Eupatorieae</taxon>
        <taxon>Mikania</taxon>
    </lineage>
</organism>
<gene>
    <name evidence="1" type="ORF">E3N88_15355</name>
</gene>
<protein>
    <submittedName>
        <fullName evidence="1">Uncharacterized protein</fullName>
    </submittedName>
</protein>
<proteinExistence type="predicted"/>
<sequence>MSRRYPSLHHLPGLKFHLAKFIDFVRPGWGCQRMVMYGWPEMKAGEVEELESYKEMHLGHTDLVFGMARMILGWLYDQLMNSLKQVDAWRLGHLINR</sequence>
<evidence type="ECO:0000313" key="2">
    <source>
        <dbReference type="Proteomes" id="UP000326396"/>
    </source>
</evidence>
<dbReference type="Proteomes" id="UP000326396">
    <property type="component" value="Linkage Group LG16"/>
</dbReference>
<dbReference type="EMBL" id="SZYD01000008">
    <property type="protein sequence ID" value="KAD5507652.1"/>
    <property type="molecule type" value="Genomic_DNA"/>
</dbReference>
<accession>A0A5N6NYC8</accession>
<reference evidence="1 2" key="1">
    <citation type="submission" date="2019-05" db="EMBL/GenBank/DDBJ databases">
        <title>Mikania micrantha, genome provides insights into the molecular mechanism of rapid growth.</title>
        <authorList>
            <person name="Liu B."/>
        </authorList>
    </citation>
    <scope>NUCLEOTIDE SEQUENCE [LARGE SCALE GENOMIC DNA]</scope>
    <source>
        <strain evidence="1">NLD-2019</strain>
        <tissue evidence="1">Leaf</tissue>
    </source>
</reference>
<dbReference type="AlphaFoldDB" id="A0A5N6NYC8"/>
<comment type="caution">
    <text evidence="1">The sequence shown here is derived from an EMBL/GenBank/DDBJ whole genome shotgun (WGS) entry which is preliminary data.</text>
</comment>
<keyword evidence="2" id="KW-1185">Reference proteome</keyword>
<evidence type="ECO:0000313" key="1">
    <source>
        <dbReference type="EMBL" id="KAD5507652.1"/>
    </source>
</evidence>